<dbReference type="GO" id="GO:2000431">
    <property type="term" value="P:regulation of cytokinesis, actomyosin contractile ring assembly"/>
    <property type="evidence" value="ECO:0007669"/>
    <property type="project" value="InterPro"/>
</dbReference>
<dbReference type="PROSITE" id="PS50010">
    <property type="entry name" value="DH_2"/>
    <property type="match status" value="1"/>
</dbReference>
<dbReference type="Pfam" id="PF21242">
    <property type="entry name" value="ECT2_PH"/>
    <property type="match status" value="1"/>
</dbReference>
<feature type="compositionally biased region" description="Basic and acidic residues" evidence="1">
    <location>
        <begin position="832"/>
        <end position="844"/>
    </location>
</feature>
<dbReference type="SMART" id="SM00325">
    <property type="entry name" value="RhoGEF"/>
    <property type="match status" value="1"/>
</dbReference>
<dbReference type="SUPFAM" id="SSF48065">
    <property type="entry name" value="DBL homology domain (DH-domain)"/>
    <property type="match status" value="1"/>
</dbReference>
<dbReference type="Gene3D" id="1.20.900.10">
    <property type="entry name" value="Dbl homology (DH) domain"/>
    <property type="match status" value="1"/>
</dbReference>
<dbReference type="InterPro" id="IPR036420">
    <property type="entry name" value="BRCT_dom_sf"/>
</dbReference>
<evidence type="ECO:0000259" key="3">
    <source>
        <dbReference type="PROSITE" id="PS50172"/>
    </source>
</evidence>
<sequence length="892" mass="102979">MIEEQVFNRDIQMIVINNLNELDEDRSECTFFCGDFQSSYYKELTKNQSADDAGSAHLIVGPAVLRHRLGTNQEMMTLRPCRPLYCELMKSVTMKLCSEVTNKRELVELVHFMGGSVRKDRVSRTNVLIAVQATKSSTSNLDIPTLRPAWIHECWKFRDDPNFDVFNKDLIEKHRLKVFEGLHIYFHGFKSEEAVDMLENLKESGAILTFEPNKATHVVYNSAPNDFPPLEPLPNQYHVTQEWYWVSLHRGSCAVEENFALPTMSLRKKHFDASETMNSPIASNLTRSHRAHSKSASSMLDCSGEGLSLNATPDYIYSNEDVEKAVKSPKVTSPRRLQICVEMFDTENNYVKVLKLLLKFRDALEEEIQHNEFIKKSDVAMIFGKLEPIVELHEKIIENMRDMYTEGKAALLANAKDEEKKWDFAGVWLEMREELKRVYPPYLNSYDTARSLFDTLDKENSKFHTFCKAKECNPEYHRLKINDMMVKPVQRLPSVLLLFREMSKKTTSHRVKNNTDEATRLLDDVLKIANRTRERNDHLITHMSKFTDIENVPPHLVAANRMFIRELVVMPIASTAPRLHQFYRMKLFLFHDVMLITKIRSEKNTMQRLARHASFASLHSRTRRPYKYIEQIPLSAMRSAVRIRPSDEFMSATENLQNVHIPYVWCLIHRDDQGGDTETVFESMDDEAIRDFLDDIHIKIMTNYGRFFLSPEPATTSSLDETVADLTMRHFRRSMLGHAVPANTTMSERTPRNGAEWSHNLNDTINVPPQPQQSKMRRAFSNAQLTLASTFGFGRYSSRNNLGQINENSSMMASPRVSCDPAALANMTSVERMPRQDSERDTSTPKRGLRARLTSSTFLNRTLNRNTSLRRQTINPDKEGFRSRTTSQITEL</sequence>
<dbReference type="SMART" id="SM00292">
    <property type="entry name" value="BRCT"/>
    <property type="match status" value="2"/>
</dbReference>
<dbReference type="PROSITE" id="PS50172">
    <property type="entry name" value="BRCT"/>
    <property type="match status" value="2"/>
</dbReference>
<dbReference type="GO" id="GO:0005085">
    <property type="term" value="F:guanyl-nucleotide exchange factor activity"/>
    <property type="evidence" value="ECO:0007669"/>
    <property type="project" value="InterPro"/>
</dbReference>
<evidence type="ECO:0000313" key="4">
    <source>
        <dbReference type="EMBL" id="CAB3404654.1"/>
    </source>
</evidence>
<dbReference type="InterPro" id="IPR026817">
    <property type="entry name" value="Ect2"/>
</dbReference>
<dbReference type="Proteomes" id="UP000494206">
    <property type="component" value="Unassembled WGS sequence"/>
</dbReference>
<dbReference type="GO" id="GO:0005938">
    <property type="term" value="C:cell cortex"/>
    <property type="evidence" value="ECO:0007669"/>
    <property type="project" value="TreeGrafter"/>
</dbReference>
<protein>
    <recommendedName>
        <fullName evidence="6">Protein ECT2</fullName>
    </recommendedName>
</protein>
<reference evidence="4 5" key="1">
    <citation type="submission" date="2020-04" db="EMBL/GenBank/DDBJ databases">
        <authorList>
            <person name="Laetsch R D."/>
            <person name="Stevens L."/>
            <person name="Kumar S."/>
            <person name="Blaxter L. M."/>
        </authorList>
    </citation>
    <scope>NUCLEOTIDE SEQUENCE [LARGE SCALE GENOMIC DNA]</scope>
</reference>
<feature type="domain" description="BRCT" evidence="3">
    <location>
        <begin position="84"/>
        <end position="154"/>
    </location>
</feature>
<dbReference type="OrthoDB" id="9997817at2759"/>
<dbReference type="EMBL" id="CADEPM010000004">
    <property type="protein sequence ID" value="CAB3404654.1"/>
    <property type="molecule type" value="Genomic_DNA"/>
</dbReference>
<organism evidence="4 5">
    <name type="scientific">Caenorhabditis bovis</name>
    <dbReference type="NCBI Taxonomy" id="2654633"/>
    <lineage>
        <taxon>Eukaryota</taxon>
        <taxon>Metazoa</taxon>
        <taxon>Ecdysozoa</taxon>
        <taxon>Nematoda</taxon>
        <taxon>Chromadorea</taxon>
        <taxon>Rhabditida</taxon>
        <taxon>Rhabditina</taxon>
        <taxon>Rhabditomorpha</taxon>
        <taxon>Rhabditoidea</taxon>
        <taxon>Rhabditidae</taxon>
        <taxon>Peloderinae</taxon>
        <taxon>Caenorhabditis</taxon>
    </lineage>
</organism>
<proteinExistence type="predicted"/>
<dbReference type="PANTHER" id="PTHR16777">
    <property type="entry name" value="PROTEIN ECT2"/>
    <property type="match status" value="1"/>
</dbReference>
<evidence type="ECO:0008006" key="6">
    <source>
        <dbReference type="Google" id="ProtNLM"/>
    </source>
</evidence>
<dbReference type="SUPFAM" id="SSF52113">
    <property type="entry name" value="BRCT domain"/>
    <property type="match status" value="2"/>
</dbReference>
<comment type="caution">
    <text evidence="4">The sequence shown here is derived from an EMBL/GenBank/DDBJ whole genome shotgun (WGS) entry which is preliminary data.</text>
</comment>
<dbReference type="Gene3D" id="2.30.29.30">
    <property type="entry name" value="Pleckstrin-homology domain (PH domain)/Phosphotyrosine-binding domain (PTB)"/>
    <property type="match status" value="1"/>
</dbReference>
<feature type="domain" description="BRCT" evidence="3">
    <location>
        <begin position="174"/>
        <end position="261"/>
    </location>
</feature>
<dbReference type="Gene3D" id="3.40.50.10190">
    <property type="entry name" value="BRCT domain"/>
    <property type="match status" value="2"/>
</dbReference>
<gene>
    <name evidence="4" type="ORF">CBOVIS_LOCUS6952</name>
</gene>
<dbReference type="InterPro" id="IPR000219">
    <property type="entry name" value="DH_dom"/>
</dbReference>
<feature type="region of interest" description="Disordered" evidence="1">
    <location>
        <begin position="827"/>
        <end position="850"/>
    </location>
</feature>
<dbReference type="GO" id="GO:0007399">
    <property type="term" value="P:nervous system development"/>
    <property type="evidence" value="ECO:0007669"/>
    <property type="project" value="TreeGrafter"/>
</dbReference>
<dbReference type="AlphaFoldDB" id="A0A8S1ERM8"/>
<dbReference type="InterPro" id="IPR011993">
    <property type="entry name" value="PH-like_dom_sf"/>
</dbReference>
<evidence type="ECO:0000259" key="2">
    <source>
        <dbReference type="PROSITE" id="PS50010"/>
    </source>
</evidence>
<feature type="domain" description="DH" evidence="2">
    <location>
        <begin position="335"/>
        <end position="532"/>
    </location>
</feature>
<name>A0A8S1ERM8_9PELO</name>
<dbReference type="InterPro" id="IPR035899">
    <property type="entry name" value="DBL_dom_sf"/>
</dbReference>
<accession>A0A8S1ERM8</accession>
<dbReference type="GO" id="GO:0005634">
    <property type="term" value="C:nucleus"/>
    <property type="evidence" value="ECO:0007669"/>
    <property type="project" value="InterPro"/>
</dbReference>
<dbReference type="Pfam" id="PF00621">
    <property type="entry name" value="RhoGEF"/>
    <property type="match status" value="1"/>
</dbReference>
<keyword evidence="5" id="KW-1185">Reference proteome</keyword>
<dbReference type="InterPro" id="IPR049395">
    <property type="entry name" value="ECT2_PH"/>
</dbReference>
<evidence type="ECO:0000313" key="5">
    <source>
        <dbReference type="Proteomes" id="UP000494206"/>
    </source>
</evidence>
<dbReference type="PANTHER" id="PTHR16777:SF2">
    <property type="entry name" value="PROTEIN ECT2"/>
    <property type="match status" value="1"/>
</dbReference>
<dbReference type="GO" id="GO:0000281">
    <property type="term" value="P:mitotic cytokinesis"/>
    <property type="evidence" value="ECO:0007669"/>
    <property type="project" value="TreeGrafter"/>
</dbReference>
<evidence type="ECO:0000256" key="1">
    <source>
        <dbReference type="SAM" id="MobiDB-lite"/>
    </source>
</evidence>
<dbReference type="GO" id="GO:0005096">
    <property type="term" value="F:GTPase activator activity"/>
    <property type="evidence" value="ECO:0007669"/>
    <property type="project" value="InterPro"/>
</dbReference>
<dbReference type="CDD" id="cd00160">
    <property type="entry name" value="RhoGEF"/>
    <property type="match status" value="1"/>
</dbReference>
<dbReference type="InterPro" id="IPR001357">
    <property type="entry name" value="BRCT_dom"/>
</dbReference>